<dbReference type="Proteomes" id="UP000503088">
    <property type="component" value="Chromosome"/>
</dbReference>
<dbReference type="Gene3D" id="3.10.450.40">
    <property type="match status" value="2"/>
</dbReference>
<name>A0A7D3XPH6_9BACL</name>
<feature type="domain" description="PepSY" evidence="1">
    <location>
        <begin position="119"/>
        <end position="177"/>
    </location>
</feature>
<protein>
    <recommendedName>
        <fullName evidence="1">PepSY domain-containing protein</fullName>
    </recommendedName>
</protein>
<dbReference type="EMBL" id="CP048104">
    <property type="protein sequence ID" value="QKG83462.1"/>
    <property type="molecule type" value="Genomic_DNA"/>
</dbReference>
<sequence>MKKIGWVVLTGIVMIAGAGLGVSQMHASENKAYAKQENNILSEQEVIDIAQRESGGKVNEVELKYKGEDSVYEVEVIKSGLETEIMVDGKTGEILVKETEAIETDTEESDKKELAKPGISMKQAEEKAVHAIKAKGKVTEVKLKNDDGKLIYEVEMESGNQETEVKLDAHSGKILEINMEQED</sequence>
<dbReference type="RefSeq" id="WP_173220226.1">
    <property type="nucleotide sequence ID" value="NZ_CP048104.1"/>
</dbReference>
<dbReference type="Pfam" id="PF03413">
    <property type="entry name" value="PepSY"/>
    <property type="match status" value="2"/>
</dbReference>
<feature type="domain" description="PepSY" evidence="1">
    <location>
        <begin position="41"/>
        <end position="95"/>
    </location>
</feature>
<gene>
    <name evidence="2" type="ORF">GXN76_02555</name>
</gene>
<evidence type="ECO:0000313" key="2">
    <source>
        <dbReference type="EMBL" id="QKG83462.1"/>
    </source>
</evidence>
<evidence type="ECO:0000313" key="3">
    <source>
        <dbReference type="Proteomes" id="UP000503088"/>
    </source>
</evidence>
<dbReference type="AlphaFoldDB" id="A0A7D3XPH6"/>
<dbReference type="InterPro" id="IPR025711">
    <property type="entry name" value="PepSY"/>
</dbReference>
<keyword evidence="3" id="KW-1185">Reference proteome</keyword>
<reference evidence="2 3" key="1">
    <citation type="submission" date="2020-01" db="EMBL/GenBank/DDBJ databases">
        <authorList>
            <person name="Gulvik C.A."/>
            <person name="Batra D.G."/>
        </authorList>
    </citation>
    <scope>NUCLEOTIDE SEQUENCE [LARGE SCALE GENOMIC DNA]</scope>
    <source>
        <strain evidence="2 3">W9323</strain>
    </source>
</reference>
<organism evidence="2 3">
    <name type="scientific">Kroppenstedtia pulmonis</name>
    <dbReference type="NCBI Taxonomy" id="1380685"/>
    <lineage>
        <taxon>Bacteria</taxon>
        <taxon>Bacillati</taxon>
        <taxon>Bacillota</taxon>
        <taxon>Bacilli</taxon>
        <taxon>Bacillales</taxon>
        <taxon>Thermoactinomycetaceae</taxon>
        <taxon>Kroppenstedtia</taxon>
    </lineage>
</organism>
<accession>A0A7D3XPH6</accession>
<evidence type="ECO:0000259" key="1">
    <source>
        <dbReference type="Pfam" id="PF03413"/>
    </source>
</evidence>
<proteinExistence type="predicted"/>
<dbReference type="KEGG" id="kpul:GXN76_02555"/>